<name>A0A077ZWS7_STYLE</name>
<keyword evidence="10" id="KW-1185">Reference proteome</keyword>
<dbReference type="InParanoid" id="A0A077ZWS7"/>
<dbReference type="CDD" id="cd05008">
    <property type="entry name" value="SIS_GlmS_GlmD_1"/>
    <property type="match status" value="1"/>
</dbReference>
<protein>
    <recommendedName>
        <fullName evidence="2">glutamine--fructose-6-phosphate transaminase (isomerizing)</fullName>
        <ecNumber evidence="2">2.6.1.16</ecNumber>
    </recommendedName>
</protein>
<dbReference type="EMBL" id="CCKQ01002635">
    <property type="protein sequence ID" value="CDW73742.1"/>
    <property type="molecule type" value="Genomic_DNA"/>
</dbReference>
<dbReference type="PROSITE" id="PS51278">
    <property type="entry name" value="GATASE_TYPE_2"/>
    <property type="match status" value="1"/>
</dbReference>
<proteinExistence type="predicted"/>
<dbReference type="SUPFAM" id="SSF53697">
    <property type="entry name" value="SIS domain"/>
    <property type="match status" value="1"/>
</dbReference>
<dbReference type="Proteomes" id="UP000039865">
    <property type="component" value="Unassembled WGS sequence"/>
</dbReference>
<gene>
    <name evidence="9" type="primary">Contig13376.g14271</name>
    <name evidence="9" type="ORF">STYLEM_2729</name>
</gene>
<keyword evidence="6" id="KW-0315">Glutamine amidotransferase</keyword>
<dbReference type="Gene3D" id="3.60.20.10">
    <property type="entry name" value="Glutamine Phosphoribosylpyrophosphate, subunit 1, domain 1"/>
    <property type="match status" value="1"/>
</dbReference>
<dbReference type="GO" id="GO:0097367">
    <property type="term" value="F:carbohydrate derivative binding"/>
    <property type="evidence" value="ECO:0007669"/>
    <property type="project" value="InterPro"/>
</dbReference>
<dbReference type="InterPro" id="IPR046348">
    <property type="entry name" value="SIS_dom_sf"/>
</dbReference>
<evidence type="ECO:0000256" key="1">
    <source>
        <dbReference type="ARBA" id="ARBA00001031"/>
    </source>
</evidence>
<evidence type="ECO:0000256" key="3">
    <source>
        <dbReference type="ARBA" id="ARBA00022576"/>
    </source>
</evidence>
<dbReference type="InterPro" id="IPR029055">
    <property type="entry name" value="Ntn_hydrolases_N"/>
</dbReference>
<comment type="catalytic activity">
    <reaction evidence="1">
        <text>D-fructose 6-phosphate + L-glutamine = D-glucosamine 6-phosphate + L-glutamate</text>
        <dbReference type="Rhea" id="RHEA:13237"/>
        <dbReference type="ChEBI" id="CHEBI:29985"/>
        <dbReference type="ChEBI" id="CHEBI:58359"/>
        <dbReference type="ChEBI" id="CHEBI:58725"/>
        <dbReference type="ChEBI" id="CHEBI:61527"/>
        <dbReference type="EC" id="2.6.1.16"/>
    </reaction>
</comment>
<evidence type="ECO:0000259" key="7">
    <source>
        <dbReference type="PROSITE" id="PS51278"/>
    </source>
</evidence>
<dbReference type="InterPro" id="IPR035490">
    <property type="entry name" value="GlmS/FrlB_SIS"/>
</dbReference>
<evidence type="ECO:0000256" key="2">
    <source>
        <dbReference type="ARBA" id="ARBA00012916"/>
    </source>
</evidence>
<feature type="domain" description="Glutamine amidotransferase type-2" evidence="7">
    <location>
        <begin position="13"/>
        <end position="244"/>
    </location>
</feature>
<reference evidence="9 10" key="1">
    <citation type="submission" date="2014-06" db="EMBL/GenBank/DDBJ databases">
        <authorList>
            <person name="Swart Estienne"/>
        </authorList>
    </citation>
    <scope>NUCLEOTIDE SEQUENCE [LARGE SCALE GENOMIC DNA]</scope>
    <source>
        <strain evidence="9 10">130c</strain>
    </source>
</reference>
<evidence type="ECO:0000259" key="8">
    <source>
        <dbReference type="PROSITE" id="PS51464"/>
    </source>
</evidence>
<feature type="domain" description="SIS" evidence="8">
    <location>
        <begin position="311"/>
        <end position="450"/>
    </location>
</feature>
<dbReference type="EC" id="2.6.1.16" evidence="2"/>
<dbReference type="GO" id="GO:0006487">
    <property type="term" value="P:protein N-linked glycosylation"/>
    <property type="evidence" value="ECO:0007669"/>
    <property type="project" value="TreeGrafter"/>
</dbReference>
<dbReference type="Pfam" id="PF13522">
    <property type="entry name" value="GATase_6"/>
    <property type="match status" value="1"/>
</dbReference>
<dbReference type="Gene3D" id="3.40.50.10490">
    <property type="entry name" value="Glucose-6-phosphate isomerase like protein, domain 1"/>
    <property type="match status" value="2"/>
</dbReference>
<dbReference type="OrthoDB" id="15235at2759"/>
<dbReference type="GO" id="GO:0006047">
    <property type="term" value="P:UDP-N-acetylglucosamine metabolic process"/>
    <property type="evidence" value="ECO:0007669"/>
    <property type="project" value="TreeGrafter"/>
</dbReference>
<keyword evidence="4 9" id="KW-0808">Transferase</keyword>
<dbReference type="NCBIfam" id="NF001484">
    <property type="entry name" value="PRK00331.1"/>
    <property type="match status" value="1"/>
</dbReference>
<dbReference type="InterPro" id="IPR017932">
    <property type="entry name" value="GATase_2_dom"/>
</dbReference>
<accession>A0A077ZWS7</accession>
<dbReference type="SUPFAM" id="SSF56235">
    <property type="entry name" value="N-terminal nucleophile aminohydrolases (Ntn hydrolases)"/>
    <property type="match status" value="1"/>
</dbReference>
<dbReference type="FunCoup" id="A0A077ZWS7">
    <property type="interactions" value="125"/>
</dbReference>
<dbReference type="GO" id="GO:0006002">
    <property type="term" value="P:fructose 6-phosphate metabolic process"/>
    <property type="evidence" value="ECO:0007669"/>
    <property type="project" value="TreeGrafter"/>
</dbReference>
<dbReference type="PANTHER" id="PTHR10937:SF0">
    <property type="entry name" value="GLUTAMINE--FRUCTOSE-6-PHOSPHATE TRANSAMINASE (ISOMERIZING)"/>
    <property type="match status" value="1"/>
</dbReference>
<keyword evidence="5" id="KW-0677">Repeat</keyword>
<dbReference type="PANTHER" id="PTHR10937">
    <property type="entry name" value="GLUCOSAMINE--FRUCTOSE-6-PHOSPHATE AMINOTRANSFERASE, ISOMERIZING"/>
    <property type="match status" value="1"/>
</dbReference>
<evidence type="ECO:0000313" key="10">
    <source>
        <dbReference type="Proteomes" id="UP000039865"/>
    </source>
</evidence>
<dbReference type="InterPro" id="IPR035466">
    <property type="entry name" value="GlmS/AgaS_SIS"/>
</dbReference>
<keyword evidence="3 9" id="KW-0032">Aminotransferase</keyword>
<evidence type="ECO:0000256" key="5">
    <source>
        <dbReference type="ARBA" id="ARBA00022737"/>
    </source>
</evidence>
<dbReference type="PROSITE" id="PS51464">
    <property type="entry name" value="SIS"/>
    <property type="match status" value="2"/>
</dbReference>
<evidence type="ECO:0000313" key="9">
    <source>
        <dbReference type="EMBL" id="CDW73742.1"/>
    </source>
</evidence>
<dbReference type="InterPro" id="IPR001347">
    <property type="entry name" value="SIS_dom"/>
</dbReference>
<evidence type="ECO:0000256" key="6">
    <source>
        <dbReference type="ARBA" id="ARBA00022962"/>
    </source>
</evidence>
<dbReference type="OMA" id="EWYLASD"/>
<sequence>MIQKQIQQSNECQGIIGYLGNDPKAEEVCFNGLQSLSVPGYDSCGIVTIDPCLNEMIIHKQSEEKRFGAMPIDLLIKQCRGQHIGNIGLAHTRWATHGQKTHENAHPHLDQSKKIALVHNGFIENYQQLIEQNIIDSTCKLQSETDTEVIAQIIGQKFDSGESLVQSVYGACSLIIGSYNMAMICKEDPNSIYAFKNTGQMGIAISKDNQQCIISSDLNILNEEFKDCDIRILPDKQIVQIKRDEQGINVSYFQFPKSINGPTIHLKPGIEHYFVQEMLEQPEAVQKCLNYGNRLDPNEYGMARLGGLESNEEKLLEIKNLVIAACGTSYYASLYGQRLMREFQCFDTIEVKIASEIDINDLRIEQGGLLSVSQSGETTDLLQPFQMAGKLGLFRFNIVNNVESTLAREAKCGLFLNAGKEQSVASTKAFICQVVAFSLITMWFSQKVNYKQTKDLRQNIYGELQTLSEKVKEVVNDCNQFSQTVAKMIKNENHIFLLGEGYAECVAKEGSLKMKELTYKHCQAYSLNNCHKGFYNYAKNHQGTCVFYVILDDEFKELSLKYLKSINQSIKARIIILSDISIQEEREALQNLSEIQYWVPHSGYLSALLCIIPIQLLAFQTALDQGRNPDQPRSLTKVVL</sequence>
<dbReference type="AlphaFoldDB" id="A0A077ZWS7"/>
<dbReference type="CDD" id="cd05009">
    <property type="entry name" value="SIS_GlmS_GlmD_2"/>
    <property type="match status" value="1"/>
</dbReference>
<dbReference type="Pfam" id="PF01380">
    <property type="entry name" value="SIS"/>
    <property type="match status" value="1"/>
</dbReference>
<dbReference type="GO" id="GO:0004360">
    <property type="term" value="F:glutamine-fructose-6-phosphate transaminase (isomerizing) activity"/>
    <property type="evidence" value="ECO:0007669"/>
    <property type="project" value="UniProtKB-EC"/>
</dbReference>
<organism evidence="9 10">
    <name type="scientific">Stylonychia lemnae</name>
    <name type="common">Ciliate</name>
    <dbReference type="NCBI Taxonomy" id="5949"/>
    <lineage>
        <taxon>Eukaryota</taxon>
        <taxon>Sar</taxon>
        <taxon>Alveolata</taxon>
        <taxon>Ciliophora</taxon>
        <taxon>Intramacronucleata</taxon>
        <taxon>Spirotrichea</taxon>
        <taxon>Stichotrichia</taxon>
        <taxon>Sporadotrichida</taxon>
        <taxon>Oxytrichidae</taxon>
        <taxon>Stylonychinae</taxon>
        <taxon>Stylonychia</taxon>
    </lineage>
</organism>
<evidence type="ECO:0000256" key="4">
    <source>
        <dbReference type="ARBA" id="ARBA00022679"/>
    </source>
</evidence>
<feature type="domain" description="SIS" evidence="8">
    <location>
        <begin position="485"/>
        <end position="632"/>
    </location>
</feature>